<reference evidence="1" key="1">
    <citation type="submission" date="2022-09" db="EMBL/GenBank/DDBJ databases">
        <title>Fusarium specimens isolated from Avocado Roots.</title>
        <authorList>
            <person name="Stajich J."/>
            <person name="Roper C."/>
            <person name="Heimlech-Rivalta G."/>
        </authorList>
    </citation>
    <scope>NUCLEOTIDE SEQUENCE</scope>
    <source>
        <strain evidence="1">A02</strain>
    </source>
</reference>
<sequence length="535" mass="58998">MAHTPYLSTYTSSFSYAGGATRANIGGVRAKEHLLRALGEIDGLFVGMKYVDGTETSPPDTNQHEDLSGLDDLALELGAFSAAASIPPPIHQSAEEIAWSSVRDVRSGMQCHWRHFVKLSQSLNIPIINRLRATYEDAKGFREAGVFAFRNTLTGPAPRDLTKVFAFCSLSYVVSNLLHARGRLERAEILAGITLWLNALEVPEEREAFKTLAQSLWPEAHNHLHCQDLGLSARTQNAIVALQGNDFVPTCFPSAGLGSPGPVLEPGCDPAPLSSLQGCALPALGSSTTGHEVQDFPVLSMLAQEASQEHVYKLTNATYDAWNWGLLQPVSSDPPLTAISQPYHDTGEGQFINDPSHGQFVDPSLDVVPPSTTEQPATNSDLDIAWACVCSPEELHGTSLFIAVRQYFWDSRDFWYGLSGKGTITKDICSLLAWNQERARERERIHGQYLRHLMSEKDTKDVPSRGIVSIVESFVEMGYLQSIEEAKNYMREIGKASRHCSLVWCVPWANTFNLQSLFSDLAAYEKFVVWITDPT</sequence>
<keyword evidence="2" id="KW-1185">Reference proteome</keyword>
<proteinExistence type="predicted"/>
<evidence type="ECO:0000313" key="2">
    <source>
        <dbReference type="Proteomes" id="UP001152087"/>
    </source>
</evidence>
<accession>A0A9W8RHC5</accession>
<gene>
    <name evidence="1" type="ORF">NW755_001794</name>
</gene>
<name>A0A9W8RHC5_9HYPO</name>
<comment type="caution">
    <text evidence="1">The sequence shown here is derived from an EMBL/GenBank/DDBJ whole genome shotgun (WGS) entry which is preliminary data.</text>
</comment>
<protein>
    <submittedName>
        <fullName evidence="1">Uncharacterized protein</fullName>
    </submittedName>
</protein>
<dbReference type="EMBL" id="JAOQAV010000003">
    <property type="protein sequence ID" value="KAJ4195634.1"/>
    <property type="molecule type" value="Genomic_DNA"/>
</dbReference>
<dbReference type="Proteomes" id="UP001152087">
    <property type="component" value="Unassembled WGS sequence"/>
</dbReference>
<dbReference type="AlphaFoldDB" id="A0A9W8RHC5"/>
<organism evidence="1 2">
    <name type="scientific">Fusarium falciforme</name>
    <dbReference type="NCBI Taxonomy" id="195108"/>
    <lineage>
        <taxon>Eukaryota</taxon>
        <taxon>Fungi</taxon>
        <taxon>Dikarya</taxon>
        <taxon>Ascomycota</taxon>
        <taxon>Pezizomycotina</taxon>
        <taxon>Sordariomycetes</taxon>
        <taxon>Hypocreomycetidae</taxon>
        <taxon>Hypocreales</taxon>
        <taxon>Nectriaceae</taxon>
        <taxon>Fusarium</taxon>
        <taxon>Fusarium solani species complex</taxon>
    </lineage>
</organism>
<evidence type="ECO:0000313" key="1">
    <source>
        <dbReference type="EMBL" id="KAJ4195634.1"/>
    </source>
</evidence>